<gene>
    <name evidence="1" type="ORF">Q6348_12470</name>
</gene>
<evidence type="ECO:0000313" key="2">
    <source>
        <dbReference type="Proteomes" id="UP001232536"/>
    </source>
</evidence>
<comment type="caution">
    <text evidence="1">The sequence shown here is derived from an EMBL/GenBank/DDBJ whole genome shotgun (WGS) entry which is preliminary data.</text>
</comment>
<accession>A0ABT9DEL4</accession>
<keyword evidence="2" id="KW-1185">Reference proteome</keyword>
<proteinExistence type="predicted"/>
<dbReference type="InterPro" id="IPR023214">
    <property type="entry name" value="HAD_sf"/>
</dbReference>
<protein>
    <recommendedName>
        <fullName evidence="3">Haloacid dehalogenase</fullName>
    </recommendedName>
</protein>
<reference evidence="1 2" key="1">
    <citation type="submission" date="2023-07" db="EMBL/GenBank/DDBJ databases">
        <title>Description of novel actinomycetes strains, isolated from tidal flat sediment.</title>
        <authorList>
            <person name="Lu C."/>
        </authorList>
    </citation>
    <scope>NUCLEOTIDE SEQUENCE [LARGE SCALE GENOMIC DNA]</scope>
    <source>
        <strain evidence="1 2">SYSU T00b441</strain>
    </source>
</reference>
<dbReference type="RefSeq" id="WP_304601601.1">
    <property type="nucleotide sequence ID" value="NZ_JAUQYO010000001.1"/>
</dbReference>
<dbReference type="SUPFAM" id="SSF56784">
    <property type="entry name" value="HAD-like"/>
    <property type="match status" value="1"/>
</dbReference>
<sequence>MITQLEPAAALSSFRPGHRFFVGIDSDGCAFDAMEIKHKECFIPATIRVWGLQAASTLVRETAEFVNLYSTTRGQNRWIALVRVFDLLAARPEIRARGVRVPASNRLREFIASGAPLSAAGLRAYAAAHPDPELTTALEWTTAVDAAIAAMVTGVPPFVGVRESLQAMSGDADLLVVSATPLEALQREWGEHGLADYMDLIAGQEMGTKVDHLRLATAGRYDPDHVLLIGDAPGDRDAAVAAGALFYPINPGHEEDSWRRFHSEALGHFLAGTYAGGYQEVLVHEFEALLPSSPPWL</sequence>
<evidence type="ECO:0008006" key="3">
    <source>
        <dbReference type="Google" id="ProtNLM"/>
    </source>
</evidence>
<dbReference type="InterPro" id="IPR036412">
    <property type="entry name" value="HAD-like_sf"/>
</dbReference>
<dbReference type="Gene3D" id="3.40.50.1000">
    <property type="entry name" value="HAD superfamily/HAD-like"/>
    <property type="match status" value="1"/>
</dbReference>
<dbReference type="Gene3D" id="1.10.150.240">
    <property type="entry name" value="Putative phosphatase, domain 2"/>
    <property type="match status" value="1"/>
</dbReference>
<dbReference type="InterPro" id="IPR023198">
    <property type="entry name" value="PGP-like_dom2"/>
</dbReference>
<organism evidence="1 2">
    <name type="scientific">Actinotalea lenta</name>
    <dbReference type="NCBI Taxonomy" id="3064654"/>
    <lineage>
        <taxon>Bacteria</taxon>
        <taxon>Bacillati</taxon>
        <taxon>Actinomycetota</taxon>
        <taxon>Actinomycetes</taxon>
        <taxon>Micrococcales</taxon>
        <taxon>Cellulomonadaceae</taxon>
        <taxon>Actinotalea</taxon>
    </lineage>
</organism>
<evidence type="ECO:0000313" key="1">
    <source>
        <dbReference type="EMBL" id="MDO8108011.1"/>
    </source>
</evidence>
<dbReference type="Proteomes" id="UP001232536">
    <property type="component" value="Unassembled WGS sequence"/>
</dbReference>
<dbReference type="EMBL" id="JAUQYP010000001">
    <property type="protein sequence ID" value="MDO8108011.1"/>
    <property type="molecule type" value="Genomic_DNA"/>
</dbReference>
<name>A0ABT9DEL4_9CELL</name>